<reference evidence="1 2" key="1">
    <citation type="journal article" date="2019" name="Nat. Ecol. Evol.">
        <title>Megaphylogeny resolves global patterns of mushroom evolution.</title>
        <authorList>
            <person name="Varga T."/>
            <person name="Krizsan K."/>
            <person name="Foldi C."/>
            <person name="Dima B."/>
            <person name="Sanchez-Garcia M."/>
            <person name="Sanchez-Ramirez S."/>
            <person name="Szollosi G.J."/>
            <person name="Szarkandi J.G."/>
            <person name="Papp V."/>
            <person name="Albert L."/>
            <person name="Andreopoulos W."/>
            <person name="Angelini C."/>
            <person name="Antonin V."/>
            <person name="Barry K.W."/>
            <person name="Bougher N.L."/>
            <person name="Buchanan P."/>
            <person name="Buyck B."/>
            <person name="Bense V."/>
            <person name="Catcheside P."/>
            <person name="Chovatia M."/>
            <person name="Cooper J."/>
            <person name="Damon W."/>
            <person name="Desjardin D."/>
            <person name="Finy P."/>
            <person name="Geml J."/>
            <person name="Haridas S."/>
            <person name="Hughes K."/>
            <person name="Justo A."/>
            <person name="Karasinski D."/>
            <person name="Kautmanova I."/>
            <person name="Kiss B."/>
            <person name="Kocsube S."/>
            <person name="Kotiranta H."/>
            <person name="LaButti K.M."/>
            <person name="Lechner B.E."/>
            <person name="Liimatainen K."/>
            <person name="Lipzen A."/>
            <person name="Lukacs Z."/>
            <person name="Mihaltcheva S."/>
            <person name="Morgado L.N."/>
            <person name="Niskanen T."/>
            <person name="Noordeloos M.E."/>
            <person name="Ohm R.A."/>
            <person name="Ortiz-Santana B."/>
            <person name="Ovrebo C."/>
            <person name="Racz N."/>
            <person name="Riley R."/>
            <person name="Savchenko A."/>
            <person name="Shiryaev A."/>
            <person name="Soop K."/>
            <person name="Spirin V."/>
            <person name="Szebenyi C."/>
            <person name="Tomsovsky M."/>
            <person name="Tulloss R.E."/>
            <person name="Uehling J."/>
            <person name="Grigoriev I.V."/>
            <person name="Vagvolgyi C."/>
            <person name="Papp T."/>
            <person name="Martin F.M."/>
            <person name="Miettinen O."/>
            <person name="Hibbett D.S."/>
            <person name="Nagy L.G."/>
        </authorList>
    </citation>
    <scope>NUCLEOTIDE SEQUENCE [LARGE SCALE GENOMIC DNA]</scope>
    <source>
        <strain evidence="1 2">NL-1719</strain>
    </source>
</reference>
<evidence type="ECO:0000313" key="1">
    <source>
        <dbReference type="EMBL" id="TFK72732.1"/>
    </source>
</evidence>
<organism evidence="1 2">
    <name type="scientific">Pluteus cervinus</name>
    <dbReference type="NCBI Taxonomy" id="181527"/>
    <lineage>
        <taxon>Eukaryota</taxon>
        <taxon>Fungi</taxon>
        <taxon>Dikarya</taxon>
        <taxon>Basidiomycota</taxon>
        <taxon>Agaricomycotina</taxon>
        <taxon>Agaricomycetes</taxon>
        <taxon>Agaricomycetidae</taxon>
        <taxon>Agaricales</taxon>
        <taxon>Pluteineae</taxon>
        <taxon>Pluteaceae</taxon>
        <taxon>Pluteus</taxon>
    </lineage>
</organism>
<proteinExistence type="predicted"/>
<dbReference type="EMBL" id="ML208282">
    <property type="protein sequence ID" value="TFK72732.1"/>
    <property type="molecule type" value="Genomic_DNA"/>
</dbReference>
<accession>A0ACD3B4Y5</accession>
<protein>
    <submittedName>
        <fullName evidence="1">Uncharacterized protein</fullName>
    </submittedName>
</protein>
<gene>
    <name evidence="1" type="ORF">BDN72DRAFT_855272</name>
</gene>
<name>A0ACD3B4Y5_9AGAR</name>
<dbReference type="Proteomes" id="UP000308600">
    <property type="component" value="Unassembled WGS sequence"/>
</dbReference>
<sequence>MEGVKIKYGNRRDATRFLARFYRVLFRSGSRFVWHFTSPDLNFSSRKTSENVKTDGRTMQRVNHKLAVERRKQHVGTKLPMHIWGLVAVLLSCQGQVPGWQLHRYCTKLSTDFLSSSSPVPTNGCGANQPMICVISFTARLPMTTPPKKAPA</sequence>
<keyword evidence="2" id="KW-1185">Reference proteome</keyword>
<evidence type="ECO:0000313" key="2">
    <source>
        <dbReference type="Proteomes" id="UP000308600"/>
    </source>
</evidence>